<evidence type="ECO:0000256" key="6">
    <source>
        <dbReference type="ARBA" id="ARBA00023136"/>
    </source>
</evidence>
<reference evidence="10" key="1">
    <citation type="journal article" date="2020" name="Nat. Commun.">
        <title>Genome sequence of the cluster root forming white lupin.</title>
        <authorList>
            <person name="Hufnagel B."/>
            <person name="Marques A."/>
            <person name="Soriano A."/>
            <person name="Marques L."/>
            <person name="Divol F."/>
            <person name="Doumas P."/>
            <person name="Sallet E."/>
            <person name="Mancinotti D."/>
            <person name="Carrere S."/>
            <person name="Marande W."/>
            <person name="Arribat S."/>
            <person name="Keller J."/>
            <person name="Huneau C."/>
            <person name="Blein T."/>
            <person name="Aime D."/>
            <person name="Laguerre M."/>
            <person name="Taylor J."/>
            <person name="Schubert V."/>
            <person name="Nelson M."/>
            <person name="Geu-Flores F."/>
            <person name="Crespi M."/>
            <person name="Gallardo-Guerrero K."/>
            <person name="Delaux P.-M."/>
            <person name="Salse J."/>
            <person name="Berges H."/>
            <person name="Guyot R."/>
            <person name="Gouzy J."/>
            <person name="Peret B."/>
        </authorList>
    </citation>
    <scope>NUCLEOTIDE SEQUENCE [LARGE SCALE GENOMIC DNA]</scope>
    <source>
        <strain evidence="10">cv. Amiga</strain>
    </source>
</reference>
<dbReference type="Gene3D" id="1.10.510.10">
    <property type="entry name" value="Transferase(Phosphotransferase) domain 1"/>
    <property type="match status" value="1"/>
</dbReference>
<dbReference type="InterPro" id="IPR000719">
    <property type="entry name" value="Prot_kinase_dom"/>
</dbReference>
<gene>
    <name evidence="9" type="ORF">Lalb_Chr17g0342181</name>
</gene>
<sequence length="69" mass="7610">MLYQIALGVGGALQYLHRGCNTRIFHFGIKPHNILLNEEFCSLISDFGLVKICLGSESVVSMLVDRGTI</sequence>
<keyword evidence="7" id="KW-0325">Glycoprotein</keyword>
<dbReference type="SUPFAM" id="SSF56112">
    <property type="entry name" value="Protein kinase-like (PK-like)"/>
    <property type="match status" value="1"/>
</dbReference>
<comment type="subcellular location">
    <subcellularLocation>
        <location evidence="1">Membrane</location>
        <topology evidence="1">Single-pass type I membrane protein</topology>
    </subcellularLocation>
</comment>
<dbReference type="InterPro" id="IPR045874">
    <property type="entry name" value="LRK10/LRL21-25-like"/>
</dbReference>
<keyword evidence="9" id="KW-0808">Transferase</keyword>
<protein>
    <submittedName>
        <fullName evidence="9">Putative glycerophosphodiester phosphodiesterase, protein kinase RLK-Pelle-LRK10L-2 family</fullName>
    </submittedName>
</protein>
<dbReference type="OrthoDB" id="1434687at2759"/>
<dbReference type="InterPro" id="IPR011009">
    <property type="entry name" value="Kinase-like_dom_sf"/>
</dbReference>
<dbReference type="AlphaFoldDB" id="A0A6A4P2V5"/>
<keyword evidence="2" id="KW-0723">Serine/threonine-protein kinase</keyword>
<evidence type="ECO:0000259" key="8">
    <source>
        <dbReference type="PROSITE" id="PS50011"/>
    </source>
</evidence>
<dbReference type="GO" id="GO:0016020">
    <property type="term" value="C:membrane"/>
    <property type="evidence" value="ECO:0007669"/>
    <property type="project" value="UniProtKB-SubCell"/>
</dbReference>
<dbReference type="GO" id="GO:0004674">
    <property type="term" value="F:protein serine/threonine kinase activity"/>
    <property type="evidence" value="ECO:0007669"/>
    <property type="project" value="UniProtKB-KW"/>
</dbReference>
<feature type="domain" description="Protein kinase" evidence="8">
    <location>
        <begin position="1"/>
        <end position="69"/>
    </location>
</feature>
<dbReference type="Proteomes" id="UP000447434">
    <property type="component" value="Chromosome 17"/>
</dbReference>
<organism evidence="9 10">
    <name type="scientific">Lupinus albus</name>
    <name type="common">White lupine</name>
    <name type="synonym">Lupinus termis</name>
    <dbReference type="NCBI Taxonomy" id="3870"/>
    <lineage>
        <taxon>Eukaryota</taxon>
        <taxon>Viridiplantae</taxon>
        <taxon>Streptophyta</taxon>
        <taxon>Embryophyta</taxon>
        <taxon>Tracheophyta</taxon>
        <taxon>Spermatophyta</taxon>
        <taxon>Magnoliopsida</taxon>
        <taxon>eudicotyledons</taxon>
        <taxon>Gunneridae</taxon>
        <taxon>Pentapetalae</taxon>
        <taxon>rosids</taxon>
        <taxon>fabids</taxon>
        <taxon>Fabales</taxon>
        <taxon>Fabaceae</taxon>
        <taxon>Papilionoideae</taxon>
        <taxon>50 kb inversion clade</taxon>
        <taxon>genistoids sensu lato</taxon>
        <taxon>core genistoids</taxon>
        <taxon>Genisteae</taxon>
        <taxon>Lupinus</taxon>
    </lineage>
</organism>
<evidence type="ECO:0000256" key="2">
    <source>
        <dbReference type="ARBA" id="ARBA00022527"/>
    </source>
</evidence>
<dbReference type="EMBL" id="WOCE01000017">
    <property type="protein sequence ID" value="KAE9595761.1"/>
    <property type="molecule type" value="Genomic_DNA"/>
</dbReference>
<keyword evidence="9" id="KW-0418">Kinase</keyword>
<dbReference type="PANTHER" id="PTHR27009">
    <property type="entry name" value="RUST RESISTANCE KINASE LR10-RELATED"/>
    <property type="match status" value="1"/>
</dbReference>
<comment type="caution">
    <text evidence="9">The sequence shown here is derived from an EMBL/GenBank/DDBJ whole genome shotgun (WGS) entry which is preliminary data.</text>
</comment>
<keyword evidence="5" id="KW-1133">Transmembrane helix</keyword>
<dbReference type="GO" id="GO:0005524">
    <property type="term" value="F:ATP binding"/>
    <property type="evidence" value="ECO:0007669"/>
    <property type="project" value="InterPro"/>
</dbReference>
<evidence type="ECO:0000256" key="1">
    <source>
        <dbReference type="ARBA" id="ARBA00004479"/>
    </source>
</evidence>
<keyword evidence="3" id="KW-0812">Transmembrane</keyword>
<proteinExistence type="predicted"/>
<keyword evidence="10" id="KW-1185">Reference proteome</keyword>
<dbReference type="PROSITE" id="PS50011">
    <property type="entry name" value="PROTEIN_KINASE_DOM"/>
    <property type="match status" value="1"/>
</dbReference>
<keyword evidence="6" id="KW-0472">Membrane</keyword>
<evidence type="ECO:0000313" key="9">
    <source>
        <dbReference type="EMBL" id="KAE9595761.1"/>
    </source>
</evidence>
<evidence type="ECO:0000256" key="4">
    <source>
        <dbReference type="ARBA" id="ARBA00022729"/>
    </source>
</evidence>
<evidence type="ECO:0000313" key="10">
    <source>
        <dbReference type="Proteomes" id="UP000447434"/>
    </source>
</evidence>
<evidence type="ECO:0000256" key="7">
    <source>
        <dbReference type="ARBA" id="ARBA00023180"/>
    </source>
</evidence>
<evidence type="ECO:0000256" key="3">
    <source>
        <dbReference type="ARBA" id="ARBA00022692"/>
    </source>
</evidence>
<evidence type="ECO:0000256" key="5">
    <source>
        <dbReference type="ARBA" id="ARBA00022989"/>
    </source>
</evidence>
<accession>A0A6A4P2V5</accession>
<name>A0A6A4P2V5_LUPAL</name>
<keyword evidence="4" id="KW-0732">Signal</keyword>
<dbReference type="Pfam" id="PF00069">
    <property type="entry name" value="Pkinase"/>
    <property type="match status" value="1"/>
</dbReference>